<feature type="compositionally biased region" description="Low complexity" evidence="1">
    <location>
        <begin position="263"/>
        <end position="276"/>
    </location>
</feature>
<name>A0A6J6CIN7_9ZZZZ</name>
<gene>
    <name evidence="3" type="ORF">UFOPK1537_00328</name>
</gene>
<evidence type="ECO:0000256" key="1">
    <source>
        <dbReference type="SAM" id="MobiDB-lite"/>
    </source>
</evidence>
<reference evidence="3" key="1">
    <citation type="submission" date="2020-05" db="EMBL/GenBank/DDBJ databases">
        <authorList>
            <person name="Chiriac C."/>
            <person name="Salcher M."/>
            <person name="Ghai R."/>
            <person name="Kavagutti S V."/>
        </authorList>
    </citation>
    <scope>NUCLEOTIDE SEQUENCE</scope>
</reference>
<feature type="transmembrane region" description="Helical" evidence="2">
    <location>
        <begin position="343"/>
        <end position="363"/>
    </location>
</feature>
<protein>
    <submittedName>
        <fullName evidence="3">Unannotated protein</fullName>
    </submittedName>
</protein>
<sequence length="373" mass="40431">MTRENFNKKLSAIFACVFAVGLLTPLTASAKSTEVWVNSITTPKTFTNSTYTEFQVNFKIPVENFAIQDIEQVHTNGLCQDLNLTGSGASYTVTLSNCSEGDVWIRVLANTVTSNGVSGPAFDAYSPVVRLDLSTPGVQSLDRAGNILRMFFDEEIQSIPNNAIYFESENASCQIVRIEQIMATFWEAEIAGCEGVRYSFTILTEGLQDHAGNLGPAFDAKYSFTPDVIVPPIDESDGSNSITEPPKIAPTAEPKVDTSDPVNQTPNPSSTPTPQSEKIASLEPIQSPTEVLEAPPAPPTVTRLTEPEVRDIEIQTPQQTREQAAQTVVIPRDVTTRQANASVWPIGLVGFAVMALGAGVYLVRRDLSNMVRG</sequence>
<organism evidence="3">
    <name type="scientific">freshwater metagenome</name>
    <dbReference type="NCBI Taxonomy" id="449393"/>
    <lineage>
        <taxon>unclassified sequences</taxon>
        <taxon>metagenomes</taxon>
        <taxon>ecological metagenomes</taxon>
    </lineage>
</organism>
<evidence type="ECO:0000256" key="2">
    <source>
        <dbReference type="SAM" id="Phobius"/>
    </source>
</evidence>
<keyword evidence="2" id="KW-0472">Membrane</keyword>
<keyword evidence="2" id="KW-0812">Transmembrane</keyword>
<proteinExistence type="predicted"/>
<dbReference type="EMBL" id="CAEZSX010000033">
    <property type="protein sequence ID" value="CAB4551176.1"/>
    <property type="molecule type" value="Genomic_DNA"/>
</dbReference>
<evidence type="ECO:0000313" key="3">
    <source>
        <dbReference type="EMBL" id="CAB4551176.1"/>
    </source>
</evidence>
<feature type="region of interest" description="Disordered" evidence="1">
    <location>
        <begin position="229"/>
        <end position="308"/>
    </location>
</feature>
<dbReference type="AlphaFoldDB" id="A0A6J6CIN7"/>
<accession>A0A6J6CIN7</accession>
<keyword evidence="2" id="KW-1133">Transmembrane helix</keyword>